<comment type="caution">
    <text evidence="2">The sequence shown here is derived from an EMBL/GenBank/DDBJ whole genome shotgun (WGS) entry which is preliminary data.</text>
</comment>
<evidence type="ECO:0000256" key="1">
    <source>
        <dbReference type="SAM" id="Coils"/>
    </source>
</evidence>
<dbReference type="EMBL" id="BARW01039031">
    <property type="protein sequence ID" value="GAJ17500.1"/>
    <property type="molecule type" value="Genomic_DNA"/>
</dbReference>
<feature type="non-terminal residue" evidence="2">
    <location>
        <position position="110"/>
    </location>
</feature>
<name>X1VYR5_9ZZZZ</name>
<organism evidence="2">
    <name type="scientific">marine sediment metagenome</name>
    <dbReference type="NCBI Taxonomy" id="412755"/>
    <lineage>
        <taxon>unclassified sequences</taxon>
        <taxon>metagenomes</taxon>
        <taxon>ecological metagenomes</taxon>
    </lineage>
</organism>
<proteinExistence type="predicted"/>
<accession>X1VYR5</accession>
<gene>
    <name evidence="2" type="ORF">S12H4_59643</name>
</gene>
<reference evidence="2" key="1">
    <citation type="journal article" date="2014" name="Front. Microbiol.">
        <title>High frequency of phylogenetically diverse reductive dehalogenase-homologous genes in deep subseafloor sedimentary metagenomes.</title>
        <authorList>
            <person name="Kawai M."/>
            <person name="Futagami T."/>
            <person name="Toyoda A."/>
            <person name="Takaki Y."/>
            <person name="Nishi S."/>
            <person name="Hori S."/>
            <person name="Arai W."/>
            <person name="Tsubouchi T."/>
            <person name="Morono Y."/>
            <person name="Uchiyama I."/>
            <person name="Ito T."/>
            <person name="Fujiyama A."/>
            <person name="Inagaki F."/>
            <person name="Takami H."/>
        </authorList>
    </citation>
    <scope>NUCLEOTIDE SEQUENCE</scope>
    <source>
        <strain evidence="2">Expedition CK06-06</strain>
    </source>
</reference>
<dbReference type="AlphaFoldDB" id="X1VYR5"/>
<keyword evidence="1" id="KW-0175">Coiled coil</keyword>
<evidence type="ECO:0000313" key="2">
    <source>
        <dbReference type="EMBL" id="GAJ17500.1"/>
    </source>
</evidence>
<sequence length="110" mass="12932">MERQVKVLEEQSRRLEQKRRQYSWQQAEGIISEEELRTAFKQIKSGESVISEQISRLEHFRREPAPMDITTFKKLAEFWPAEIIGNLANATDDVRARFAELFDLHAIICP</sequence>
<feature type="coiled-coil region" evidence="1">
    <location>
        <begin position="1"/>
        <end position="28"/>
    </location>
</feature>
<protein>
    <submittedName>
        <fullName evidence="2">Uncharacterized protein</fullName>
    </submittedName>
</protein>